<organism evidence="2 3">
    <name type="scientific">Acinetobacter phage IME-200</name>
    <dbReference type="NCBI Taxonomy" id="1735582"/>
    <lineage>
        <taxon>Viruses</taxon>
        <taxon>Duplodnaviria</taxon>
        <taxon>Heunggongvirae</taxon>
        <taxon>Uroviricota</taxon>
        <taxon>Caudoviricetes</taxon>
        <taxon>Autographivirales</taxon>
        <taxon>Autoscriptoviridae</taxon>
        <taxon>Beijerinckvirinae</taxon>
        <taxon>Friunavirus</taxon>
        <taxon>Friunavirus APK2</taxon>
        <taxon>Friunavirus IME200</taxon>
    </lineage>
</organism>
<sequence length="311" mass="35538">MSKVVFSSLKEWKQRALRMHFQGLTSSEIATELGISDRTIRDNIQKLAHRVDKSVALKMRKPTIFVIGDTQVKQGISLDYIHWIANYIKLKQPDIIVQIGDHYDMASLSTYDKGQLSAEGRRFVLDIEAGDEALGIIEDYIRSVKGYNPRKVVVLGNHEDRIDRFVKTHPEFEGLIGTDKLAFHDYGWEVIPFLKPHNICGIHFVHYVINVNTGKPLGGNLDLRLKTVGESFVMGHQQMYAYAERQLPMTGRKQFAAVVGACYVHDEPYKGWQGNHHFRGCLMLYGCADGYAMQKKVELEHMREIYEGEHA</sequence>
<dbReference type="Gene3D" id="1.10.10.10">
    <property type="entry name" value="Winged helix-like DNA-binding domain superfamily/Winged helix DNA-binding domain"/>
    <property type="match status" value="1"/>
</dbReference>
<keyword evidence="3" id="KW-1185">Reference proteome</keyword>
<dbReference type="GO" id="GO:0016787">
    <property type="term" value="F:hydrolase activity"/>
    <property type="evidence" value="ECO:0007669"/>
    <property type="project" value="InterPro"/>
</dbReference>
<dbReference type="SUPFAM" id="SSF56300">
    <property type="entry name" value="Metallo-dependent phosphatases"/>
    <property type="match status" value="1"/>
</dbReference>
<dbReference type="Proteomes" id="UP000202276">
    <property type="component" value="Segment"/>
</dbReference>
<dbReference type="GO" id="GO:0003677">
    <property type="term" value="F:DNA binding"/>
    <property type="evidence" value="ECO:0007669"/>
    <property type="project" value="InterPro"/>
</dbReference>
<accession>A0A0P0HRB4</accession>
<dbReference type="Pfam" id="PF00149">
    <property type="entry name" value="Metallophos"/>
    <property type="match status" value="1"/>
</dbReference>
<dbReference type="EMBL" id="KT804908">
    <property type="protein sequence ID" value="ALJ97672.1"/>
    <property type="molecule type" value="Genomic_DNA"/>
</dbReference>
<evidence type="ECO:0000313" key="3">
    <source>
        <dbReference type="Proteomes" id="UP000202276"/>
    </source>
</evidence>
<dbReference type="RefSeq" id="YP_009216526.1">
    <property type="nucleotide sequence ID" value="NC_028987.2"/>
</dbReference>
<proteinExistence type="predicted"/>
<feature type="domain" description="Calcineurin-like phosphoesterase" evidence="1">
    <location>
        <begin position="63"/>
        <end position="240"/>
    </location>
</feature>
<dbReference type="InterPro" id="IPR004843">
    <property type="entry name" value="Calcineurin-like_PHP"/>
</dbReference>
<dbReference type="SUPFAM" id="SSF46894">
    <property type="entry name" value="C-terminal effector domain of the bipartite response regulators"/>
    <property type="match status" value="1"/>
</dbReference>
<dbReference type="GO" id="GO:0006355">
    <property type="term" value="P:regulation of DNA-templated transcription"/>
    <property type="evidence" value="ECO:0007669"/>
    <property type="project" value="InterPro"/>
</dbReference>
<dbReference type="InterPro" id="IPR016032">
    <property type="entry name" value="Sig_transdc_resp-reg_C-effctor"/>
</dbReference>
<dbReference type="InterPro" id="IPR029052">
    <property type="entry name" value="Metallo-depent_PP-like"/>
</dbReference>
<dbReference type="InterPro" id="IPR036388">
    <property type="entry name" value="WH-like_DNA-bd_sf"/>
</dbReference>
<evidence type="ECO:0000313" key="2">
    <source>
        <dbReference type="EMBL" id="ALJ97672.1"/>
    </source>
</evidence>
<dbReference type="OrthoDB" id="5553at10239"/>
<protein>
    <recommendedName>
        <fullName evidence="1">Calcineurin-like phosphoesterase domain-containing protein</fullName>
    </recommendedName>
</protein>
<reference evidence="2 3" key="1">
    <citation type="submission" date="2016-07" db="EMBL/GenBank/DDBJ databases">
        <title>Acinetobacter phage IME200 genome sequence.</title>
        <authorList>
            <person name="Liu Y."/>
            <person name="Bai C."/>
            <person name="Tong Y."/>
            <person name="Mi Z."/>
            <person name="An X."/>
            <person name="Huang Y."/>
            <person name="Li P."/>
            <person name="Yuan Y."/>
            <person name="Niu W."/>
            <person name="Liu H."/>
        </authorList>
    </citation>
    <scope>NUCLEOTIDE SEQUENCE [LARGE SCALE GENOMIC DNA]</scope>
</reference>
<name>A0A0P0HRB4_9CAUD</name>
<dbReference type="GeneID" id="26642908"/>
<evidence type="ECO:0000259" key="1">
    <source>
        <dbReference type="Pfam" id="PF00149"/>
    </source>
</evidence>
<dbReference type="KEGG" id="vg:26642908"/>